<evidence type="ECO:0000256" key="10">
    <source>
        <dbReference type="ARBA" id="ARBA00023170"/>
    </source>
</evidence>
<dbReference type="InterPro" id="IPR001320">
    <property type="entry name" value="Iontro_rcpt_C"/>
</dbReference>
<dbReference type="SUPFAM" id="SSF53850">
    <property type="entry name" value="Periplasmic binding protein-like II"/>
    <property type="match status" value="1"/>
</dbReference>
<evidence type="ECO:0000256" key="11">
    <source>
        <dbReference type="ARBA" id="ARBA00023180"/>
    </source>
</evidence>
<comment type="subcellular location">
    <subcellularLocation>
        <location evidence="15">Postsynaptic cell membrane</location>
        <topology evidence="15">Multi-pass membrane protein</topology>
    </subcellularLocation>
</comment>
<dbReference type="PRINTS" id="PR00177">
    <property type="entry name" value="NMDARECEPTOR"/>
</dbReference>
<evidence type="ECO:0000256" key="13">
    <source>
        <dbReference type="ARBA" id="ARBA00023286"/>
    </source>
</evidence>
<evidence type="ECO:0000259" key="20">
    <source>
        <dbReference type="SMART" id="SM00079"/>
    </source>
</evidence>
<dbReference type="GO" id="GO:0038023">
    <property type="term" value="F:signaling receptor activity"/>
    <property type="evidence" value="ECO:0007669"/>
    <property type="project" value="InterPro"/>
</dbReference>
<feature type="site" description="Interaction with the cone snail toxin Con-ikot-ikot" evidence="17">
    <location>
        <position position="270"/>
    </location>
</feature>
<dbReference type="Proteomes" id="UP000835052">
    <property type="component" value="Unassembled WGS sequence"/>
</dbReference>
<dbReference type="FunFam" id="3.40.190.10:FF:000024">
    <property type="entry name" value="Glutamate receptor, ionotropic, delta 1"/>
    <property type="match status" value="1"/>
</dbReference>
<dbReference type="Pfam" id="PF10613">
    <property type="entry name" value="Lig_chan-Glu_bd"/>
    <property type="match status" value="1"/>
</dbReference>
<dbReference type="InterPro" id="IPR015683">
    <property type="entry name" value="Ionotropic_Glu_rcpt"/>
</dbReference>
<evidence type="ECO:0000256" key="6">
    <source>
        <dbReference type="ARBA" id="ARBA00022989"/>
    </source>
</evidence>
<feature type="disulfide bond" evidence="18">
    <location>
        <begin position="325"/>
        <end position="382"/>
    </location>
</feature>
<dbReference type="FunFam" id="3.40.190.10:FF:000060">
    <property type="entry name" value="Glutamate receptor ionotropic, kainate 1"/>
    <property type="match status" value="1"/>
</dbReference>
<feature type="transmembrane region" description="Helical" evidence="19">
    <location>
        <begin position="151"/>
        <end position="171"/>
    </location>
</feature>
<keyword evidence="23" id="KW-1185">Reference proteome</keyword>
<keyword evidence="14" id="KW-0407">Ion channel</keyword>
<reference evidence="22" key="1">
    <citation type="submission" date="2020-10" db="EMBL/GenBank/DDBJ databases">
        <authorList>
            <person name="Kikuchi T."/>
        </authorList>
    </citation>
    <scope>NUCLEOTIDE SEQUENCE</scope>
    <source>
        <strain evidence="22">NKZ352</strain>
    </source>
</reference>
<evidence type="ECO:0000256" key="16">
    <source>
        <dbReference type="PIRSR" id="PIRSR601508-1"/>
    </source>
</evidence>
<feature type="binding site" evidence="16">
    <location>
        <position position="313"/>
    </location>
    <ligand>
        <name>L-glutamate</name>
        <dbReference type="ChEBI" id="CHEBI:29985"/>
    </ligand>
</feature>
<evidence type="ECO:0000256" key="1">
    <source>
        <dbReference type="ARBA" id="ARBA00008685"/>
    </source>
</evidence>
<evidence type="ECO:0000256" key="7">
    <source>
        <dbReference type="ARBA" id="ARBA00023018"/>
    </source>
</evidence>
<feature type="binding site" evidence="16">
    <location>
        <position position="264"/>
    </location>
    <ligand>
        <name>L-glutamate</name>
        <dbReference type="ChEBI" id="CHEBI:29985"/>
    </ligand>
</feature>
<dbReference type="InterPro" id="IPR019594">
    <property type="entry name" value="Glu/Gly-bd"/>
</dbReference>
<feature type="binding site" evidence="16">
    <location>
        <position position="110"/>
    </location>
    <ligand>
        <name>L-glutamate</name>
        <dbReference type="ChEBI" id="CHEBI:29985"/>
    </ligand>
</feature>
<dbReference type="GO" id="GO:0015276">
    <property type="term" value="F:ligand-gated monoatomic ion channel activity"/>
    <property type="evidence" value="ECO:0007669"/>
    <property type="project" value="InterPro"/>
</dbReference>
<dbReference type="PANTHER" id="PTHR18966">
    <property type="entry name" value="IONOTROPIC GLUTAMATE RECEPTOR"/>
    <property type="match status" value="1"/>
</dbReference>
<evidence type="ECO:0000256" key="9">
    <source>
        <dbReference type="ARBA" id="ARBA00023136"/>
    </source>
</evidence>
<dbReference type="EMBL" id="CAJGYM010000009">
    <property type="protein sequence ID" value="CAD6188888.1"/>
    <property type="molecule type" value="Genomic_DNA"/>
</dbReference>
<evidence type="ECO:0000256" key="17">
    <source>
        <dbReference type="PIRSR" id="PIRSR601508-2"/>
    </source>
</evidence>
<dbReference type="CDD" id="cd13714">
    <property type="entry name" value="PBP2_iGluR_Kainate"/>
    <property type="match status" value="1"/>
</dbReference>
<evidence type="ECO:0000256" key="15">
    <source>
        <dbReference type="ARBA" id="ARBA00034104"/>
    </source>
</evidence>
<feature type="domain" description="Ionotropic glutamate receptor L-glutamate and glycine-binding" evidence="21">
    <location>
        <begin position="32"/>
        <end position="94"/>
    </location>
</feature>
<evidence type="ECO:0000259" key="21">
    <source>
        <dbReference type="SMART" id="SM00918"/>
    </source>
</evidence>
<evidence type="ECO:0000256" key="3">
    <source>
        <dbReference type="ARBA" id="ARBA00022475"/>
    </source>
</evidence>
<protein>
    <submittedName>
        <fullName evidence="22">Uncharacterized protein</fullName>
    </submittedName>
</protein>
<evidence type="ECO:0000256" key="5">
    <source>
        <dbReference type="ARBA" id="ARBA00022729"/>
    </source>
</evidence>
<dbReference type="InterPro" id="IPR001508">
    <property type="entry name" value="Iono_Glu_rcpt_met"/>
</dbReference>
<feature type="domain" description="Ionotropic glutamate receptor C-terminal" evidence="20">
    <location>
        <begin position="22"/>
        <end position="377"/>
    </location>
</feature>
<evidence type="ECO:0000256" key="4">
    <source>
        <dbReference type="ARBA" id="ARBA00022692"/>
    </source>
</evidence>
<keyword evidence="11" id="KW-0325">Glycoprotein</keyword>
<feature type="transmembrane region" description="Helical" evidence="19">
    <location>
        <begin position="213"/>
        <end position="236"/>
    </location>
</feature>
<keyword evidence="13" id="KW-1071">Ligand-gated ion channel</keyword>
<evidence type="ECO:0000256" key="14">
    <source>
        <dbReference type="ARBA" id="ARBA00023303"/>
    </source>
</evidence>
<evidence type="ECO:0000256" key="19">
    <source>
        <dbReference type="SAM" id="Phobius"/>
    </source>
</evidence>
<accession>A0A8S1H2D8</accession>
<keyword evidence="4 19" id="KW-0812">Transmembrane</keyword>
<feature type="binding site" evidence="16">
    <location>
        <position position="105"/>
    </location>
    <ligand>
        <name>L-glutamate</name>
        <dbReference type="ChEBI" id="CHEBI:29985"/>
    </ligand>
</feature>
<gene>
    <name evidence="22" type="ORF">CAUJ_LOCUS4807</name>
</gene>
<keyword evidence="9 19" id="KW-0472">Membrane</keyword>
<evidence type="ECO:0000256" key="2">
    <source>
        <dbReference type="ARBA" id="ARBA00022448"/>
    </source>
</evidence>
<keyword evidence="12" id="KW-0628">Postsynaptic cell membrane</keyword>
<evidence type="ECO:0000256" key="12">
    <source>
        <dbReference type="ARBA" id="ARBA00023257"/>
    </source>
</evidence>
<feature type="transmembrane region" description="Helical" evidence="19">
    <location>
        <begin position="399"/>
        <end position="419"/>
    </location>
</feature>
<dbReference type="GO" id="GO:0045211">
    <property type="term" value="C:postsynaptic membrane"/>
    <property type="evidence" value="ECO:0007669"/>
    <property type="project" value="UniProtKB-SubCell"/>
</dbReference>
<evidence type="ECO:0000313" key="22">
    <source>
        <dbReference type="EMBL" id="CAD6188888.1"/>
    </source>
</evidence>
<dbReference type="AlphaFoldDB" id="A0A8S1H2D8"/>
<keyword evidence="8" id="KW-0406">Ion transport</keyword>
<keyword evidence="7" id="KW-0770">Synapse</keyword>
<keyword evidence="10" id="KW-0675">Receptor</keyword>
<keyword evidence="3" id="KW-1003">Cell membrane</keyword>
<evidence type="ECO:0000256" key="8">
    <source>
        <dbReference type="ARBA" id="ARBA00023065"/>
    </source>
</evidence>
<dbReference type="OrthoDB" id="5984008at2759"/>
<keyword evidence="2" id="KW-0813">Transport</keyword>
<keyword evidence="5" id="KW-0732">Signal</keyword>
<proteinExistence type="inferred from homology"/>
<organism evidence="22 23">
    <name type="scientific">Caenorhabditis auriculariae</name>
    <dbReference type="NCBI Taxonomy" id="2777116"/>
    <lineage>
        <taxon>Eukaryota</taxon>
        <taxon>Metazoa</taxon>
        <taxon>Ecdysozoa</taxon>
        <taxon>Nematoda</taxon>
        <taxon>Chromadorea</taxon>
        <taxon>Rhabditida</taxon>
        <taxon>Rhabditina</taxon>
        <taxon>Rhabditomorpha</taxon>
        <taxon>Rhabditoidea</taxon>
        <taxon>Rhabditidae</taxon>
        <taxon>Peloderinae</taxon>
        <taxon>Caenorhabditis</taxon>
    </lineage>
</organism>
<evidence type="ECO:0000313" key="23">
    <source>
        <dbReference type="Proteomes" id="UP000835052"/>
    </source>
</evidence>
<keyword evidence="18" id="KW-1015">Disulfide bond</keyword>
<keyword evidence="6 19" id="KW-1133">Transmembrane helix</keyword>
<evidence type="ECO:0000256" key="18">
    <source>
        <dbReference type="PIRSR" id="PIRSR601508-3"/>
    </source>
</evidence>
<dbReference type="SMART" id="SM00079">
    <property type="entry name" value="PBPe"/>
    <property type="match status" value="1"/>
</dbReference>
<comment type="caution">
    <text evidence="22">The sequence shown here is derived from an EMBL/GenBank/DDBJ whole genome shotgun (WGS) entry which is preliminary data.</text>
</comment>
<sequence>MNARSTPGTHEHFQTSIRESRTLKVTSILERPYVIEKFSPNGKTIYEGFCVDLLDKLAEMLHFDYQLKIVKDNKYGEQINGTDQWDGMIGEILRGDADMAVAPITVTATRLEVIDFTDPFLQLGISMLMRQPGHKSTSSLTRFLYPLSESVWIYSLIATVLTSLIVNLAAVFSQKESAAEFNVLNSVWYLVCISLRAGSGYNCQAGATRFISTVWFTFTLILIAQYTANFAALLTIDRKSMPFHSFEELGNQSDYNFGAILGGSTMQFFKYSRIETFSRLWERMQSASPSVFVKTNHEGVQKVLAEKYVFLMESATLDYQVTQNCNLTRVGNVVLGSNGYSIGLPKGSKWREKLTRQILDLNEKGIILMLKNNWWKKTQTECEEALPSDNQIALGMENVYGLFLLLALGIGIGFLISVLENAYFVMLSKKKVPKKTKLEISVICEDA</sequence>
<dbReference type="SMART" id="SM00918">
    <property type="entry name" value="Lig_chan-Glu_bd"/>
    <property type="match status" value="1"/>
</dbReference>
<feature type="binding site" evidence="16">
    <location>
        <position position="103"/>
    </location>
    <ligand>
        <name>L-glutamate</name>
        <dbReference type="ChEBI" id="CHEBI:29985"/>
    </ligand>
</feature>
<dbReference type="Gene3D" id="3.40.190.10">
    <property type="entry name" value="Periplasmic binding protein-like II"/>
    <property type="match status" value="2"/>
</dbReference>
<dbReference type="Pfam" id="PF00060">
    <property type="entry name" value="Lig_chan"/>
    <property type="match status" value="1"/>
</dbReference>
<feature type="binding site" evidence="16">
    <location>
        <position position="265"/>
    </location>
    <ligand>
        <name>L-glutamate</name>
        <dbReference type="ChEBI" id="CHEBI:29985"/>
    </ligand>
</feature>
<comment type="similarity">
    <text evidence="1">Belongs to the glutamate-gated ion channel (TC 1.A.10.1) family.</text>
</comment>
<name>A0A8S1H2D8_9PELO</name>